<evidence type="ECO:0000313" key="2">
    <source>
        <dbReference type="EMBL" id="KAF3840271.1"/>
    </source>
</evidence>
<sequence length="125" mass="13056">MSSFEKGLLSAIAPVLSIPPPQPRPVVEEDEDEVFNDTARVSAVVAAAPAGWFSLSDSVAGALSLMATNSGIIGGSAGPPVGHSPKHFRQLSFSKGHHSGDMSKHNPIIIAFKSALTPHFEKKGE</sequence>
<feature type="region of interest" description="Disordered" evidence="1">
    <location>
        <begin position="76"/>
        <end position="100"/>
    </location>
</feature>
<evidence type="ECO:0000313" key="3">
    <source>
        <dbReference type="Proteomes" id="UP000518266"/>
    </source>
</evidence>
<dbReference type="Proteomes" id="UP000518266">
    <property type="component" value="Unassembled WGS sequence"/>
</dbReference>
<dbReference type="EMBL" id="JAAKFY010000021">
    <property type="protein sequence ID" value="KAF3840271.1"/>
    <property type="molecule type" value="Genomic_DNA"/>
</dbReference>
<evidence type="ECO:0000256" key="1">
    <source>
        <dbReference type="SAM" id="MobiDB-lite"/>
    </source>
</evidence>
<feature type="non-terminal residue" evidence="2">
    <location>
        <position position="125"/>
    </location>
</feature>
<name>A0A7J5XTR5_DISMA</name>
<keyword evidence="3" id="KW-1185">Reference proteome</keyword>
<organism evidence="2 3">
    <name type="scientific">Dissostichus mawsoni</name>
    <name type="common">Antarctic cod</name>
    <dbReference type="NCBI Taxonomy" id="36200"/>
    <lineage>
        <taxon>Eukaryota</taxon>
        <taxon>Metazoa</taxon>
        <taxon>Chordata</taxon>
        <taxon>Craniata</taxon>
        <taxon>Vertebrata</taxon>
        <taxon>Euteleostomi</taxon>
        <taxon>Actinopterygii</taxon>
        <taxon>Neopterygii</taxon>
        <taxon>Teleostei</taxon>
        <taxon>Neoteleostei</taxon>
        <taxon>Acanthomorphata</taxon>
        <taxon>Eupercaria</taxon>
        <taxon>Perciformes</taxon>
        <taxon>Notothenioidei</taxon>
        <taxon>Nototheniidae</taxon>
        <taxon>Dissostichus</taxon>
    </lineage>
</organism>
<comment type="caution">
    <text evidence="2">The sequence shown here is derived from an EMBL/GenBank/DDBJ whole genome shotgun (WGS) entry which is preliminary data.</text>
</comment>
<accession>A0A7J5XTR5</accession>
<proteinExistence type="predicted"/>
<dbReference type="AlphaFoldDB" id="A0A7J5XTR5"/>
<reference evidence="2 3" key="1">
    <citation type="submission" date="2020-03" db="EMBL/GenBank/DDBJ databases">
        <title>Dissostichus mawsoni Genome sequencing and assembly.</title>
        <authorList>
            <person name="Park H."/>
        </authorList>
    </citation>
    <scope>NUCLEOTIDE SEQUENCE [LARGE SCALE GENOMIC DNA]</scope>
    <source>
        <strain evidence="2">DM0001</strain>
        <tissue evidence="2">Muscle</tissue>
    </source>
</reference>
<protein>
    <submittedName>
        <fullName evidence="2">Uncharacterized protein</fullName>
    </submittedName>
</protein>
<gene>
    <name evidence="2" type="ORF">F7725_018988</name>
</gene>